<dbReference type="EnsemblMetazoa" id="HelroT165722">
    <property type="protein sequence ID" value="HelroP165722"/>
    <property type="gene ID" value="HelroG165722"/>
</dbReference>
<comment type="similarity">
    <text evidence="2">Belongs to the TMEM200 family.</text>
</comment>
<proteinExistence type="inferred from homology"/>
<reference evidence="8" key="3">
    <citation type="submission" date="2015-06" db="UniProtKB">
        <authorList>
            <consortium name="EnsemblMetazoa"/>
        </authorList>
    </citation>
    <scope>IDENTIFICATION</scope>
</reference>
<evidence type="ECO:0000256" key="2">
    <source>
        <dbReference type="ARBA" id="ARBA00005308"/>
    </source>
</evidence>
<dbReference type="Proteomes" id="UP000015101">
    <property type="component" value="Unassembled WGS sequence"/>
</dbReference>
<dbReference type="CTD" id="20201175"/>
<keyword evidence="5 6" id="KW-0472">Membrane</keyword>
<dbReference type="EMBL" id="KB097700">
    <property type="protein sequence ID" value="ESN91667.1"/>
    <property type="molecule type" value="Genomic_DNA"/>
</dbReference>
<name>T1EX75_HELRO</name>
<keyword evidence="4 6" id="KW-1133">Transmembrane helix</keyword>
<dbReference type="PANTHER" id="PTHR31815:SF1">
    <property type="entry name" value="TRANSMEMBRANE PROTEIN 200C"/>
    <property type="match status" value="1"/>
</dbReference>
<dbReference type="KEGG" id="hro:HELRODRAFT_165722"/>
<evidence type="ECO:0000256" key="6">
    <source>
        <dbReference type="SAM" id="Phobius"/>
    </source>
</evidence>
<dbReference type="EMBL" id="AMQM01002154">
    <property type="status" value="NOT_ANNOTATED_CDS"/>
    <property type="molecule type" value="Genomic_DNA"/>
</dbReference>
<keyword evidence="9" id="KW-1185">Reference proteome</keyword>
<evidence type="ECO:0000313" key="8">
    <source>
        <dbReference type="EnsemblMetazoa" id="HelroP165722"/>
    </source>
</evidence>
<protein>
    <submittedName>
        <fullName evidence="7 8">Uncharacterized protein</fullName>
    </submittedName>
</protein>
<evidence type="ECO:0000256" key="1">
    <source>
        <dbReference type="ARBA" id="ARBA00004141"/>
    </source>
</evidence>
<feature type="transmembrane region" description="Helical" evidence="6">
    <location>
        <begin position="276"/>
        <end position="299"/>
    </location>
</feature>
<evidence type="ECO:0000313" key="7">
    <source>
        <dbReference type="EMBL" id="ESN91667.1"/>
    </source>
</evidence>
<dbReference type="RefSeq" id="XP_009030489.1">
    <property type="nucleotide sequence ID" value="XM_009032241.1"/>
</dbReference>
<dbReference type="AlphaFoldDB" id="T1EX75"/>
<keyword evidence="3 6" id="KW-0812">Transmembrane</keyword>
<dbReference type="GeneID" id="20201175"/>
<gene>
    <name evidence="8" type="primary">20201175</name>
    <name evidence="7" type="ORF">HELRODRAFT_165722</name>
</gene>
<dbReference type="HOGENOM" id="CLU_445706_0_0_1"/>
<feature type="transmembrane region" description="Helical" evidence="6">
    <location>
        <begin position="70"/>
        <end position="96"/>
    </location>
</feature>
<organism evidence="8 9">
    <name type="scientific">Helobdella robusta</name>
    <name type="common">Californian leech</name>
    <dbReference type="NCBI Taxonomy" id="6412"/>
    <lineage>
        <taxon>Eukaryota</taxon>
        <taxon>Metazoa</taxon>
        <taxon>Spiralia</taxon>
        <taxon>Lophotrochozoa</taxon>
        <taxon>Annelida</taxon>
        <taxon>Clitellata</taxon>
        <taxon>Hirudinea</taxon>
        <taxon>Rhynchobdellida</taxon>
        <taxon>Glossiphoniidae</taxon>
        <taxon>Helobdella</taxon>
    </lineage>
</organism>
<accession>T1EX75</accession>
<comment type="subcellular location">
    <subcellularLocation>
        <location evidence="1">Membrane</location>
        <topology evidence="1">Multi-pass membrane protein</topology>
    </subcellularLocation>
</comment>
<dbReference type="InParanoid" id="T1EX75"/>
<dbReference type="PANTHER" id="PTHR31815">
    <property type="entry name" value="AGAP005329-PA"/>
    <property type="match status" value="1"/>
</dbReference>
<evidence type="ECO:0000313" key="9">
    <source>
        <dbReference type="Proteomes" id="UP000015101"/>
    </source>
</evidence>
<sequence>MFNAGRIISRQRGPGIRSWKNKAPPVWLKVPKKYRRQQRYLAAKQQETNTARLEIYEASLESLSKKPYPFVWQALVASLIGIAIFLFGVFLCFVGFKAEYSQDDLKSFSYEEFLLNHHAEQAQLRQEIQRQQAHLFMDREKYDVVYVRNLKNVVYKVFNSNKIKAFREQERKRESIGKAHHFIPIPTNSILDNSTINERFLREHVEINENFLNVTQLLKNNSVISEIFDKIKKLTSNITDSFINDELKSANDSEASNEATAKSYHDEQNSLSNFKFLIYVGPLVMSIGIFFVILSFVVVCELREKVEAVPIKRDRKKFEKKCGPLFRNSRNYKYEKEDLNFFKAVVYAPFLKVDSRKKDEFVKTMKQMYLQDDQDRNQEQQYSSTNSVIALRKVLNMFSFWDKLYLSELQHKCYYTWGKNVSSAKGRYGGSIAFNYAVKPNNSRDNNHTTKNSRRKDIISLCTCTLERTNLNVMPNLLNYVLKLVKILAFLYFILQCTNQQQDLQNLVFTEFFMHLDTSKATPSNRSNNTGQPCLKTTDPANYMVVNRVRSLINCVKLCGELQNSYLDCQLMSYSPQKQTCVMMDPLNFDLNYIQTLNAANAPRRTSRTGFLV</sequence>
<evidence type="ECO:0000256" key="4">
    <source>
        <dbReference type="ARBA" id="ARBA00022989"/>
    </source>
</evidence>
<dbReference type="GO" id="GO:0016020">
    <property type="term" value="C:membrane"/>
    <property type="evidence" value="ECO:0007669"/>
    <property type="project" value="UniProtKB-SubCell"/>
</dbReference>
<evidence type="ECO:0000256" key="3">
    <source>
        <dbReference type="ARBA" id="ARBA00022692"/>
    </source>
</evidence>
<evidence type="ECO:0000256" key="5">
    <source>
        <dbReference type="ARBA" id="ARBA00023136"/>
    </source>
</evidence>
<reference evidence="9" key="1">
    <citation type="submission" date="2012-12" db="EMBL/GenBank/DDBJ databases">
        <authorList>
            <person name="Hellsten U."/>
            <person name="Grimwood J."/>
            <person name="Chapman J.A."/>
            <person name="Shapiro H."/>
            <person name="Aerts A."/>
            <person name="Otillar R.P."/>
            <person name="Terry A.Y."/>
            <person name="Boore J.L."/>
            <person name="Simakov O."/>
            <person name="Marletaz F."/>
            <person name="Cho S.-J."/>
            <person name="Edsinger-Gonzales E."/>
            <person name="Havlak P."/>
            <person name="Kuo D.-H."/>
            <person name="Larsson T."/>
            <person name="Lv J."/>
            <person name="Arendt D."/>
            <person name="Savage R."/>
            <person name="Osoegawa K."/>
            <person name="de Jong P."/>
            <person name="Lindberg D.R."/>
            <person name="Seaver E.C."/>
            <person name="Weisblat D.A."/>
            <person name="Putnam N.H."/>
            <person name="Grigoriev I.V."/>
            <person name="Rokhsar D.S."/>
        </authorList>
    </citation>
    <scope>NUCLEOTIDE SEQUENCE</scope>
</reference>
<dbReference type="InterPro" id="IPR018787">
    <property type="entry name" value="DUF2371_TMEM200"/>
</dbReference>
<reference evidence="7 9" key="2">
    <citation type="journal article" date="2013" name="Nature">
        <title>Insights into bilaterian evolution from three spiralian genomes.</title>
        <authorList>
            <person name="Simakov O."/>
            <person name="Marletaz F."/>
            <person name="Cho S.J."/>
            <person name="Edsinger-Gonzales E."/>
            <person name="Havlak P."/>
            <person name="Hellsten U."/>
            <person name="Kuo D.H."/>
            <person name="Larsson T."/>
            <person name="Lv J."/>
            <person name="Arendt D."/>
            <person name="Savage R."/>
            <person name="Osoegawa K."/>
            <person name="de Jong P."/>
            <person name="Grimwood J."/>
            <person name="Chapman J.A."/>
            <person name="Shapiro H."/>
            <person name="Aerts A."/>
            <person name="Otillar R.P."/>
            <person name="Terry A.Y."/>
            <person name="Boore J.L."/>
            <person name="Grigoriev I.V."/>
            <person name="Lindberg D.R."/>
            <person name="Seaver E.C."/>
            <person name="Weisblat D.A."/>
            <person name="Putnam N.H."/>
            <person name="Rokhsar D.S."/>
        </authorList>
    </citation>
    <scope>NUCLEOTIDE SEQUENCE</scope>
</reference>